<organism evidence="2 3">
    <name type="scientific">Dokdonia pacifica</name>
    <dbReference type="NCBI Taxonomy" id="1627892"/>
    <lineage>
        <taxon>Bacteria</taxon>
        <taxon>Pseudomonadati</taxon>
        <taxon>Bacteroidota</taxon>
        <taxon>Flavobacteriia</taxon>
        <taxon>Flavobacteriales</taxon>
        <taxon>Flavobacteriaceae</taxon>
        <taxon>Dokdonia</taxon>
    </lineage>
</organism>
<evidence type="ECO:0000313" key="2">
    <source>
        <dbReference type="EMBL" id="SNR48479.1"/>
    </source>
</evidence>
<proteinExistence type="predicted"/>
<dbReference type="EMBL" id="FZNY01000001">
    <property type="protein sequence ID" value="SNR48479.1"/>
    <property type="molecule type" value="Genomic_DNA"/>
</dbReference>
<keyword evidence="1" id="KW-0812">Transmembrane</keyword>
<dbReference type="OrthoDB" id="1202740at2"/>
<name>A0A238WS18_9FLAO</name>
<dbReference type="InterPro" id="IPR021354">
    <property type="entry name" value="DUF2975"/>
</dbReference>
<keyword evidence="1" id="KW-0472">Membrane</keyword>
<evidence type="ECO:0000313" key="3">
    <source>
        <dbReference type="Proteomes" id="UP000198379"/>
    </source>
</evidence>
<keyword evidence="3" id="KW-1185">Reference proteome</keyword>
<dbReference type="RefSeq" id="WP_089370584.1">
    <property type="nucleotide sequence ID" value="NZ_BMEP01000003.1"/>
</dbReference>
<keyword evidence="1" id="KW-1133">Transmembrane helix</keyword>
<protein>
    <recommendedName>
        <fullName evidence="4">DUF2975 domain-containing protein</fullName>
    </recommendedName>
</protein>
<feature type="transmembrane region" description="Helical" evidence="1">
    <location>
        <begin position="141"/>
        <end position="160"/>
    </location>
</feature>
<evidence type="ECO:0000256" key="1">
    <source>
        <dbReference type="SAM" id="Phobius"/>
    </source>
</evidence>
<accession>A0A238WS18</accession>
<evidence type="ECO:0008006" key="4">
    <source>
        <dbReference type="Google" id="ProtNLM"/>
    </source>
</evidence>
<reference evidence="2 3" key="1">
    <citation type="submission" date="2017-06" db="EMBL/GenBank/DDBJ databases">
        <authorList>
            <person name="Kim H.J."/>
            <person name="Triplett B.A."/>
        </authorList>
    </citation>
    <scope>NUCLEOTIDE SEQUENCE [LARGE SCALE GENOMIC DNA]</scope>
    <source>
        <strain evidence="2 3">DSM 25597</strain>
    </source>
</reference>
<feature type="transmembrane region" description="Helical" evidence="1">
    <location>
        <begin position="65"/>
        <end position="88"/>
    </location>
</feature>
<dbReference type="Proteomes" id="UP000198379">
    <property type="component" value="Unassembled WGS sequence"/>
</dbReference>
<feature type="transmembrane region" description="Helical" evidence="1">
    <location>
        <begin position="12"/>
        <end position="34"/>
    </location>
</feature>
<gene>
    <name evidence="2" type="ORF">SAMN06265376_1011300</name>
</gene>
<sequence>MNLSKITYLVSRIFFYICAAFTVFIFLFSALSFFENRFNIDMPLITIVENQTSITIPFSKLHIEFINSFGIIALWLSFGFYAFYFYALSEFFKVFTKTKVFTQYSIKKLKLFGSLNLIPPVFILLYFIIDRIQNTPLRMDSEYILPIPHLCIALFVYLYIDLIKKGKRVQDENDLTI</sequence>
<dbReference type="Pfam" id="PF11188">
    <property type="entry name" value="DUF2975"/>
    <property type="match status" value="1"/>
</dbReference>
<dbReference type="AlphaFoldDB" id="A0A238WS18"/>
<feature type="transmembrane region" description="Helical" evidence="1">
    <location>
        <begin position="109"/>
        <end position="129"/>
    </location>
</feature>